<protein>
    <submittedName>
        <fullName evidence="1">Uncharacterized protein</fullName>
    </submittedName>
</protein>
<reference evidence="1" key="2">
    <citation type="journal article" date="2015" name="Data Brief">
        <title>Shoot transcriptome of the giant reed, Arundo donax.</title>
        <authorList>
            <person name="Barrero R.A."/>
            <person name="Guerrero F.D."/>
            <person name="Moolhuijzen P."/>
            <person name="Goolsby J.A."/>
            <person name="Tidwell J."/>
            <person name="Bellgard S.E."/>
            <person name="Bellgard M.I."/>
        </authorList>
    </citation>
    <scope>NUCLEOTIDE SEQUENCE</scope>
    <source>
        <tissue evidence="1">Shoot tissue taken approximately 20 cm above the soil surface</tissue>
    </source>
</reference>
<accession>A0A0A9DA49</accession>
<organism evidence="1">
    <name type="scientific">Arundo donax</name>
    <name type="common">Giant reed</name>
    <name type="synonym">Donax arundinaceus</name>
    <dbReference type="NCBI Taxonomy" id="35708"/>
    <lineage>
        <taxon>Eukaryota</taxon>
        <taxon>Viridiplantae</taxon>
        <taxon>Streptophyta</taxon>
        <taxon>Embryophyta</taxon>
        <taxon>Tracheophyta</taxon>
        <taxon>Spermatophyta</taxon>
        <taxon>Magnoliopsida</taxon>
        <taxon>Liliopsida</taxon>
        <taxon>Poales</taxon>
        <taxon>Poaceae</taxon>
        <taxon>PACMAD clade</taxon>
        <taxon>Arundinoideae</taxon>
        <taxon>Arundineae</taxon>
        <taxon>Arundo</taxon>
    </lineage>
</organism>
<reference evidence="1" key="1">
    <citation type="submission" date="2014-09" db="EMBL/GenBank/DDBJ databases">
        <authorList>
            <person name="Magalhaes I.L.F."/>
            <person name="Oliveira U."/>
            <person name="Santos F.R."/>
            <person name="Vidigal T.H.D.A."/>
            <person name="Brescovit A.D."/>
            <person name="Santos A.J."/>
        </authorList>
    </citation>
    <scope>NUCLEOTIDE SEQUENCE</scope>
    <source>
        <tissue evidence="1">Shoot tissue taken approximately 20 cm above the soil surface</tissue>
    </source>
</reference>
<dbReference type="AlphaFoldDB" id="A0A0A9DA49"/>
<evidence type="ECO:0000313" key="1">
    <source>
        <dbReference type="EMBL" id="JAD83553.1"/>
    </source>
</evidence>
<sequence>MDYAEGTRTDCISYDLSSSFSGIQHPGLAKRPIQP</sequence>
<proteinExistence type="predicted"/>
<dbReference type="EMBL" id="GBRH01214342">
    <property type="protein sequence ID" value="JAD83553.1"/>
    <property type="molecule type" value="Transcribed_RNA"/>
</dbReference>
<name>A0A0A9DA49_ARUDO</name>